<organism evidence="2">
    <name type="scientific">Haptolina brevifila</name>
    <dbReference type="NCBI Taxonomy" id="156173"/>
    <lineage>
        <taxon>Eukaryota</taxon>
        <taxon>Haptista</taxon>
        <taxon>Haptophyta</taxon>
        <taxon>Prymnesiophyceae</taxon>
        <taxon>Prymnesiales</taxon>
        <taxon>Prymnesiaceae</taxon>
        <taxon>Haptolina</taxon>
    </lineage>
</organism>
<sequence length="132" mass="14333">MTASLRLTAQATQEGRSEAAAAKAPPRARCCSQIEKTRCLVSWCCCGPDSMTQEPETCTSNYVSNYISAAAYRPKAAPSTPMAWIDAGSMLLTGGCQRMPSGSMPRRSRRARTDYRPYPWGGIWPPYPCCGG</sequence>
<dbReference type="EMBL" id="HBGU01017572">
    <property type="protein sequence ID" value="CAD9428082.1"/>
    <property type="molecule type" value="Transcribed_RNA"/>
</dbReference>
<dbReference type="AlphaFoldDB" id="A0A7S2G4M6"/>
<name>A0A7S2G4M6_9EUKA</name>
<protein>
    <submittedName>
        <fullName evidence="2">Uncharacterized protein</fullName>
    </submittedName>
</protein>
<feature type="compositionally biased region" description="Polar residues" evidence="1">
    <location>
        <begin position="1"/>
        <end position="14"/>
    </location>
</feature>
<evidence type="ECO:0000313" key="2">
    <source>
        <dbReference type="EMBL" id="CAD9428082.1"/>
    </source>
</evidence>
<evidence type="ECO:0000256" key="1">
    <source>
        <dbReference type="SAM" id="MobiDB-lite"/>
    </source>
</evidence>
<accession>A0A7S2G4M6</accession>
<reference evidence="2" key="1">
    <citation type="submission" date="2021-01" db="EMBL/GenBank/DDBJ databases">
        <authorList>
            <person name="Corre E."/>
            <person name="Pelletier E."/>
            <person name="Niang G."/>
            <person name="Scheremetjew M."/>
            <person name="Finn R."/>
            <person name="Kale V."/>
            <person name="Holt S."/>
            <person name="Cochrane G."/>
            <person name="Meng A."/>
            <person name="Brown T."/>
            <person name="Cohen L."/>
        </authorList>
    </citation>
    <scope>NUCLEOTIDE SEQUENCE</scope>
    <source>
        <strain evidence="2">UTEX LB 985</strain>
    </source>
</reference>
<gene>
    <name evidence="2" type="ORF">CBRE1094_LOCUS9515</name>
</gene>
<feature type="region of interest" description="Disordered" evidence="1">
    <location>
        <begin position="1"/>
        <end position="20"/>
    </location>
</feature>
<proteinExistence type="predicted"/>